<evidence type="ECO:0000313" key="11">
    <source>
        <dbReference type="EMBL" id="MBT8590439.1"/>
    </source>
</evidence>
<comment type="subcellular location">
    <subcellularLocation>
        <location evidence="1">Membrane</location>
        <topology evidence="1">Multi-pass membrane protein</topology>
    </subcellularLocation>
</comment>
<dbReference type="EMBL" id="JAANGI010000001">
    <property type="protein sequence ID" value="MBT8590439.1"/>
    <property type="molecule type" value="Genomic_DNA"/>
</dbReference>
<evidence type="ECO:0000256" key="7">
    <source>
        <dbReference type="ARBA" id="ARBA00023286"/>
    </source>
</evidence>
<dbReference type="AlphaFoldDB" id="A0AAE2YJ41"/>
<feature type="domain" description="Cyclic nucleotide-binding" evidence="10">
    <location>
        <begin position="260"/>
        <end position="356"/>
    </location>
</feature>
<proteinExistence type="predicted"/>
<dbReference type="SUPFAM" id="SSF50182">
    <property type="entry name" value="Sm-like ribonucleoproteins"/>
    <property type="match status" value="1"/>
</dbReference>
<evidence type="ECO:0000256" key="6">
    <source>
        <dbReference type="ARBA" id="ARBA00023136"/>
    </source>
</evidence>
<evidence type="ECO:0000256" key="3">
    <source>
        <dbReference type="ARBA" id="ARBA00022692"/>
    </source>
</evidence>
<dbReference type="GO" id="GO:0005221">
    <property type="term" value="F:intracellularly cyclic nucleotide-activated monoatomic cation channel activity"/>
    <property type="evidence" value="ECO:0007669"/>
    <property type="project" value="InterPro"/>
</dbReference>
<dbReference type="SMART" id="SM00100">
    <property type="entry name" value="cNMP"/>
    <property type="match status" value="1"/>
</dbReference>
<keyword evidence="3 9" id="KW-0812">Transmembrane</keyword>
<dbReference type="Gene3D" id="2.60.120.10">
    <property type="entry name" value="Jelly Rolls"/>
    <property type="match status" value="1"/>
</dbReference>
<dbReference type="PANTHER" id="PTHR45638">
    <property type="entry name" value="CYCLIC NUCLEOTIDE-GATED CATION CHANNEL SUBUNIT A"/>
    <property type="match status" value="1"/>
</dbReference>
<organism evidence="11 12">
    <name type="scientific">Polynucleobacter paneuropaeus</name>
    <dbReference type="NCBI Taxonomy" id="2527775"/>
    <lineage>
        <taxon>Bacteria</taxon>
        <taxon>Pseudomonadati</taxon>
        <taxon>Pseudomonadota</taxon>
        <taxon>Betaproteobacteria</taxon>
        <taxon>Burkholderiales</taxon>
        <taxon>Burkholderiaceae</taxon>
        <taxon>Polynucleobacter</taxon>
    </lineage>
</organism>
<dbReference type="CDD" id="cd00038">
    <property type="entry name" value="CAP_ED"/>
    <property type="match status" value="1"/>
</dbReference>
<keyword evidence="2" id="KW-0813">Transport</keyword>
<dbReference type="Proteomes" id="UP000762271">
    <property type="component" value="Unassembled WGS sequence"/>
</dbReference>
<dbReference type="Pfam" id="PF00027">
    <property type="entry name" value="cNMP_binding"/>
    <property type="match status" value="1"/>
</dbReference>
<keyword evidence="8" id="KW-0407">Ion channel</keyword>
<dbReference type="PANTHER" id="PTHR45638:SF11">
    <property type="entry name" value="CYCLIC NUCLEOTIDE-GATED CATION CHANNEL SUBUNIT A"/>
    <property type="match status" value="1"/>
</dbReference>
<evidence type="ECO:0000259" key="10">
    <source>
        <dbReference type="PROSITE" id="PS50042"/>
    </source>
</evidence>
<feature type="transmembrane region" description="Helical" evidence="9">
    <location>
        <begin position="21"/>
        <end position="42"/>
    </location>
</feature>
<name>A0AAE2YJ41_9BURK</name>
<protein>
    <submittedName>
        <fullName evidence="11">Cyclic nucleotide-binding domain-containing protein</fullName>
    </submittedName>
</protein>
<dbReference type="InterPro" id="IPR010920">
    <property type="entry name" value="LSM_dom_sf"/>
</dbReference>
<gene>
    <name evidence="11" type="ORF">G6693_00655</name>
</gene>
<dbReference type="InterPro" id="IPR000595">
    <property type="entry name" value="cNMP-bd_dom"/>
</dbReference>
<dbReference type="GO" id="GO:0008381">
    <property type="term" value="F:mechanosensitive monoatomic ion channel activity"/>
    <property type="evidence" value="ECO:0007669"/>
    <property type="project" value="UniProtKB-ARBA"/>
</dbReference>
<dbReference type="InterPro" id="IPR014710">
    <property type="entry name" value="RmlC-like_jellyroll"/>
</dbReference>
<sequence>MSIRHFVVRINAKTHDHQFPAILVQAITITCYGIIGLFGFIVMYDHSAGQILAASGAIGFGIVYVLRETIADIVGCIQIQSDGLIDIGDQIQVRGDGSGYYEIMQIDLRMVTIKTVLQYTVRVPNRRFVNMDYINLSKQVTEMGARRILELDLDSGNDADRVIELLNQAAEYTIKNDPNFFPWYHAFLAKINNGAYNFFLIYECNPAIPPIRSDGIQNIAIARFFKLGGINMNSTVEVVKSSEIIDTIKNRLKDVYRLGVLKALSLEQVIRLTDAAQIVNCRANKMLIEKGHNADTMYILIEGELEVIIPNDQDEQIVVAKIWPGECVGEMSLLTGEPRSANVRARMNSTLLEITKADIAPIFETYPELIDEISTVIEQRKAVNQRLMNKTVEPDEVQSSIKALAKKILSFFFNKG</sequence>
<evidence type="ECO:0000256" key="5">
    <source>
        <dbReference type="ARBA" id="ARBA00023065"/>
    </source>
</evidence>
<evidence type="ECO:0000313" key="12">
    <source>
        <dbReference type="Proteomes" id="UP000762271"/>
    </source>
</evidence>
<evidence type="ECO:0000256" key="8">
    <source>
        <dbReference type="ARBA" id="ARBA00023303"/>
    </source>
</evidence>
<dbReference type="InterPro" id="IPR018490">
    <property type="entry name" value="cNMP-bd_dom_sf"/>
</dbReference>
<keyword evidence="5" id="KW-0406">Ion transport</keyword>
<dbReference type="PROSITE" id="PS00889">
    <property type="entry name" value="CNMP_BINDING_2"/>
    <property type="match status" value="1"/>
</dbReference>
<reference evidence="11" key="1">
    <citation type="journal article" date="2021" name="Genome Biol. Evol.">
        <title>Continental-Scale Gene Flow Prevents Allopatric Divergence of Pelagic Freshwater Bacteria.</title>
        <authorList>
            <person name="Hoetzinger M."/>
            <person name="Pitt A."/>
            <person name="Huemer A."/>
            <person name="Hahn M.W."/>
        </authorList>
    </citation>
    <scope>NUCLEOTIDE SEQUENCE</scope>
    <source>
        <strain evidence="11">AP-YLGG-20-G6</strain>
    </source>
</reference>
<dbReference type="SUPFAM" id="SSF51206">
    <property type="entry name" value="cAMP-binding domain-like"/>
    <property type="match status" value="1"/>
</dbReference>
<dbReference type="PROSITE" id="PS50042">
    <property type="entry name" value="CNMP_BINDING_3"/>
    <property type="match status" value="1"/>
</dbReference>
<dbReference type="GO" id="GO:0044877">
    <property type="term" value="F:protein-containing complex binding"/>
    <property type="evidence" value="ECO:0007669"/>
    <property type="project" value="TreeGrafter"/>
</dbReference>
<evidence type="ECO:0000256" key="9">
    <source>
        <dbReference type="SAM" id="Phobius"/>
    </source>
</evidence>
<dbReference type="InterPro" id="IPR018488">
    <property type="entry name" value="cNMP-bd_CS"/>
</dbReference>
<keyword evidence="6 9" id="KW-0472">Membrane</keyword>
<evidence type="ECO:0000256" key="2">
    <source>
        <dbReference type="ARBA" id="ARBA00022448"/>
    </source>
</evidence>
<evidence type="ECO:0000256" key="1">
    <source>
        <dbReference type="ARBA" id="ARBA00004141"/>
    </source>
</evidence>
<dbReference type="InterPro" id="IPR006685">
    <property type="entry name" value="MscS_channel_2nd"/>
</dbReference>
<dbReference type="InterPro" id="IPR050866">
    <property type="entry name" value="CNG_cation_channel"/>
</dbReference>
<keyword evidence="4 9" id="KW-1133">Transmembrane helix</keyword>
<evidence type="ECO:0000256" key="4">
    <source>
        <dbReference type="ARBA" id="ARBA00022989"/>
    </source>
</evidence>
<comment type="caution">
    <text evidence="11">The sequence shown here is derived from an EMBL/GenBank/DDBJ whole genome shotgun (WGS) entry which is preliminary data.</text>
</comment>
<feature type="transmembrane region" description="Helical" evidence="9">
    <location>
        <begin position="48"/>
        <end position="66"/>
    </location>
</feature>
<dbReference type="GO" id="GO:0016020">
    <property type="term" value="C:membrane"/>
    <property type="evidence" value="ECO:0007669"/>
    <property type="project" value="UniProtKB-SubCell"/>
</dbReference>
<keyword evidence="7" id="KW-1071">Ligand-gated ion channel</keyword>
<dbReference type="Pfam" id="PF00924">
    <property type="entry name" value="MS_channel_2nd"/>
    <property type="match status" value="1"/>
</dbReference>
<accession>A0AAE2YJ41</accession>